<dbReference type="OrthoDB" id="927523at2759"/>
<gene>
    <name evidence="1" type="ORF">NE237_021778</name>
</gene>
<dbReference type="AlphaFoldDB" id="A0A9Q0HBU5"/>
<evidence type="ECO:0000313" key="2">
    <source>
        <dbReference type="Proteomes" id="UP001141806"/>
    </source>
</evidence>
<organism evidence="1 2">
    <name type="scientific">Protea cynaroides</name>
    <dbReference type="NCBI Taxonomy" id="273540"/>
    <lineage>
        <taxon>Eukaryota</taxon>
        <taxon>Viridiplantae</taxon>
        <taxon>Streptophyta</taxon>
        <taxon>Embryophyta</taxon>
        <taxon>Tracheophyta</taxon>
        <taxon>Spermatophyta</taxon>
        <taxon>Magnoliopsida</taxon>
        <taxon>Proteales</taxon>
        <taxon>Proteaceae</taxon>
        <taxon>Protea</taxon>
    </lineage>
</organism>
<sequence>MGVGMGCVVVASLVGVGEEEGMTLSKKAAKKEAMKQEKLKHQQEVAATNASESNPLAGIHEDIPLVDLQSKAVSGRKWTPIELLNEELMDKEVLIRGRVE</sequence>
<reference evidence="1" key="1">
    <citation type="journal article" date="2023" name="Plant J.">
        <title>The genome of the king protea, Protea cynaroides.</title>
        <authorList>
            <person name="Chang J."/>
            <person name="Duong T.A."/>
            <person name="Schoeman C."/>
            <person name="Ma X."/>
            <person name="Roodt D."/>
            <person name="Barker N."/>
            <person name="Li Z."/>
            <person name="Van de Peer Y."/>
            <person name="Mizrachi E."/>
        </authorList>
    </citation>
    <scope>NUCLEOTIDE SEQUENCE</scope>
    <source>
        <tissue evidence="1">Young leaves</tissue>
    </source>
</reference>
<evidence type="ECO:0000313" key="1">
    <source>
        <dbReference type="EMBL" id="KAJ4961868.1"/>
    </source>
</evidence>
<protein>
    <submittedName>
        <fullName evidence="1">Uncharacterized protein</fullName>
    </submittedName>
</protein>
<dbReference type="Proteomes" id="UP001141806">
    <property type="component" value="Unassembled WGS sequence"/>
</dbReference>
<keyword evidence="2" id="KW-1185">Reference proteome</keyword>
<proteinExistence type="predicted"/>
<accession>A0A9Q0HBU5</accession>
<name>A0A9Q0HBU5_9MAGN</name>
<dbReference type="EMBL" id="JAMYWD010000009">
    <property type="protein sequence ID" value="KAJ4961868.1"/>
    <property type="molecule type" value="Genomic_DNA"/>
</dbReference>
<comment type="caution">
    <text evidence="1">The sequence shown here is derived from an EMBL/GenBank/DDBJ whole genome shotgun (WGS) entry which is preliminary data.</text>
</comment>